<feature type="region of interest" description="Disordered" evidence="1">
    <location>
        <begin position="90"/>
        <end position="113"/>
    </location>
</feature>
<protein>
    <submittedName>
        <fullName evidence="2">Uncharacterized protein</fullName>
    </submittedName>
</protein>
<evidence type="ECO:0000256" key="1">
    <source>
        <dbReference type="SAM" id="MobiDB-lite"/>
    </source>
</evidence>
<sequence>MSSPNDDDFEARVNSMTDLRECISGSREQLGIVRTAADRALMLQQRGLQLNRGVTRNENDIAAELSENEQLAYDIHHNVEEGHNNLEEMVVDSSPSDSPSQSTNGSASPDSNYAPAAVPVAGLPPAAPPAAPVPAAPVPVAPVPIAPANNPPRLTANQLCANAPALVATIPANLQNRGVQECARIVATYVARAQAAAAAAAASPTDANLRTASEVAHSRLQNARRRQGLWTRSVPEHLPSRLESLPTELLEAILFVSQSQIDLDALASASPTIYKAFLSAKRTVFLSILVRDLGPALRDALAVATLAPAKIEHQGDEGERTRIIQRYKSLRRDDEALASATIDVAIALLHVNHSLQFLTDDFAASRLPELEKIRPDAAHPRTPTERLRFAQALLRHQILIRITKGGEPQPEGSNVLHDFFSLLRPWETHLLSDAHCFICYMIDQAFFYFRGTARPDSITVDSPRTELQKARAATYCNLGVLHRKIVSERARLVADPEIATDPWHTYVTSCISARMLCPSWRMTRTMIQGHLSDGLTRMLASTASDGA</sequence>
<dbReference type="Proteomes" id="UP000434172">
    <property type="component" value="Unassembled WGS sequence"/>
</dbReference>
<comment type="caution">
    <text evidence="2">The sequence shown here is derived from an EMBL/GenBank/DDBJ whole genome shotgun (WGS) entry which is preliminary data.</text>
</comment>
<evidence type="ECO:0000313" key="3">
    <source>
        <dbReference type="Proteomes" id="UP000434172"/>
    </source>
</evidence>
<proteinExistence type="predicted"/>
<gene>
    <name evidence="2" type="ORF">GQ607_000806</name>
</gene>
<name>A0A8H3WT76_9PEZI</name>
<keyword evidence="3" id="KW-1185">Reference proteome</keyword>
<accession>A0A8H3WT76</accession>
<dbReference type="OrthoDB" id="4851181at2759"/>
<reference evidence="2 3" key="1">
    <citation type="submission" date="2019-12" db="EMBL/GenBank/DDBJ databases">
        <title>A genome sequence resource for the geographically widespread anthracnose pathogen Colletotrichum asianum.</title>
        <authorList>
            <person name="Meng Y."/>
        </authorList>
    </citation>
    <scope>NUCLEOTIDE SEQUENCE [LARGE SCALE GENOMIC DNA]</scope>
    <source>
        <strain evidence="2 3">ICMP 18580</strain>
    </source>
</reference>
<feature type="compositionally biased region" description="Low complexity" evidence="1">
    <location>
        <begin position="92"/>
        <end position="102"/>
    </location>
</feature>
<evidence type="ECO:0000313" key="2">
    <source>
        <dbReference type="EMBL" id="KAF0331686.1"/>
    </source>
</evidence>
<organism evidence="2 3">
    <name type="scientific">Colletotrichum asianum</name>
    <dbReference type="NCBI Taxonomy" id="702518"/>
    <lineage>
        <taxon>Eukaryota</taxon>
        <taxon>Fungi</taxon>
        <taxon>Dikarya</taxon>
        <taxon>Ascomycota</taxon>
        <taxon>Pezizomycotina</taxon>
        <taxon>Sordariomycetes</taxon>
        <taxon>Hypocreomycetidae</taxon>
        <taxon>Glomerellales</taxon>
        <taxon>Glomerellaceae</taxon>
        <taxon>Colletotrichum</taxon>
        <taxon>Colletotrichum gloeosporioides species complex</taxon>
    </lineage>
</organism>
<dbReference type="EMBL" id="WOWK01000002">
    <property type="protein sequence ID" value="KAF0331686.1"/>
    <property type="molecule type" value="Genomic_DNA"/>
</dbReference>
<dbReference type="AlphaFoldDB" id="A0A8H3WT76"/>